<evidence type="ECO:0000256" key="1">
    <source>
        <dbReference type="SAM" id="Coils"/>
    </source>
</evidence>
<accession>X0VN49</accession>
<dbReference type="InterPro" id="IPR045076">
    <property type="entry name" value="MutS"/>
</dbReference>
<dbReference type="GO" id="GO:0006298">
    <property type="term" value="P:mismatch repair"/>
    <property type="evidence" value="ECO:0007669"/>
    <property type="project" value="InterPro"/>
</dbReference>
<feature type="non-terminal residue" evidence="3">
    <location>
        <position position="258"/>
    </location>
</feature>
<dbReference type="PANTHER" id="PTHR48466:SF2">
    <property type="entry name" value="OS10G0509000 PROTEIN"/>
    <property type="match status" value="1"/>
</dbReference>
<keyword evidence="1" id="KW-0175">Coiled coil</keyword>
<dbReference type="AlphaFoldDB" id="X0VN49"/>
<dbReference type="EMBL" id="BARS01035537">
    <property type="protein sequence ID" value="GAG19670.1"/>
    <property type="molecule type" value="Genomic_DNA"/>
</dbReference>
<name>X0VN49_9ZZZZ</name>
<reference evidence="3" key="1">
    <citation type="journal article" date="2014" name="Front. Microbiol.">
        <title>High frequency of phylogenetically diverse reductive dehalogenase-homologous genes in deep subseafloor sedimentary metagenomes.</title>
        <authorList>
            <person name="Kawai M."/>
            <person name="Futagami T."/>
            <person name="Toyoda A."/>
            <person name="Takaki Y."/>
            <person name="Nishi S."/>
            <person name="Hori S."/>
            <person name="Arai W."/>
            <person name="Tsubouchi T."/>
            <person name="Morono Y."/>
            <person name="Uchiyama I."/>
            <person name="Ito T."/>
            <person name="Fujiyama A."/>
            <person name="Inagaki F."/>
            <person name="Takami H."/>
        </authorList>
    </citation>
    <scope>NUCLEOTIDE SEQUENCE</scope>
    <source>
        <strain evidence="3">Expedition CK06-06</strain>
    </source>
</reference>
<dbReference type="PANTHER" id="PTHR48466">
    <property type="entry name" value="OS10G0509000 PROTEIN-RELATED"/>
    <property type="match status" value="1"/>
</dbReference>
<comment type="caution">
    <text evidence="3">The sequence shown here is derived from an EMBL/GenBank/DDBJ whole genome shotgun (WGS) entry which is preliminary data.</text>
</comment>
<dbReference type="PROSITE" id="PS50828">
    <property type="entry name" value="SMR"/>
    <property type="match status" value="1"/>
</dbReference>
<dbReference type="GO" id="GO:0030983">
    <property type="term" value="F:mismatched DNA binding"/>
    <property type="evidence" value="ECO:0007669"/>
    <property type="project" value="InterPro"/>
</dbReference>
<dbReference type="GO" id="GO:0140664">
    <property type="term" value="F:ATP-dependent DNA damage sensor activity"/>
    <property type="evidence" value="ECO:0007669"/>
    <property type="project" value="InterPro"/>
</dbReference>
<gene>
    <name evidence="3" type="ORF">S01H1_54744</name>
</gene>
<sequence length="258" mass="28756">GGSNALATASRLGLLAEIVTRARHMLSQGAQEIEALLTHLVTEQKNIESLRHSLEKELSEAEQSDADLKNRLRQVEEERRKIIKETRDQIVREAAELQMKIREAATELRKEKSRERIEQAKKALAEAQEQLNTETWQARPAVEIDEKEAEAGSITAGDTVWLKDAGVRATVLSVSEERGLVEVHAGKVQMTLRLDSVEKRIPSTGAVKTGGALIRRGMRKSRVPLELDLRGKRADEVEPVLEDYLNEASLCGLSQVRV</sequence>
<feature type="coiled-coil region" evidence="1">
    <location>
        <begin position="44"/>
        <end position="137"/>
    </location>
</feature>
<evidence type="ECO:0000259" key="2">
    <source>
        <dbReference type="PROSITE" id="PS50828"/>
    </source>
</evidence>
<feature type="non-terminal residue" evidence="3">
    <location>
        <position position="1"/>
    </location>
</feature>
<feature type="domain" description="Smr" evidence="2">
    <location>
        <begin position="227"/>
        <end position="258"/>
    </location>
</feature>
<proteinExistence type="predicted"/>
<dbReference type="InterPro" id="IPR002625">
    <property type="entry name" value="Smr_dom"/>
</dbReference>
<dbReference type="GO" id="GO:0005524">
    <property type="term" value="F:ATP binding"/>
    <property type="evidence" value="ECO:0007669"/>
    <property type="project" value="InterPro"/>
</dbReference>
<protein>
    <recommendedName>
        <fullName evidence="2">Smr domain-containing protein</fullName>
    </recommendedName>
</protein>
<organism evidence="3">
    <name type="scientific">marine sediment metagenome</name>
    <dbReference type="NCBI Taxonomy" id="412755"/>
    <lineage>
        <taxon>unclassified sequences</taxon>
        <taxon>metagenomes</taxon>
        <taxon>ecological metagenomes</taxon>
    </lineage>
</organism>
<evidence type="ECO:0000313" key="3">
    <source>
        <dbReference type="EMBL" id="GAG19670.1"/>
    </source>
</evidence>